<feature type="non-terminal residue" evidence="2">
    <location>
        <position position="78"/>
    </location>
</feature>
<evidence type="ECO:0000313" key="3">
    <source>
        <dbReference type="Proteomes" id="UP001165561"/>
    </source>
</evidence>
<accession>A0ABT5TYZ3</accession>
<feature type="transmembrane region" description="Helical" evidence="1">
    <location>
        <begin position="50"/>
        <end position="71"/>
    </location>
</feature>
<evidence type="ECO:0000256" key="1">
    <source>
        <dbReference type="SAM" id="Phobius"/>
    </source>
</evidence>
<keyword evidence="1" id="KW-1133">Transmembrane helix</keyword>
<keyword evidence="1" id="KW-0472">Membrane</keyword>
<keyword evidence="1" id="KW-0812">Transmembrane</keyword>
<name>A0ABT5TYZ3_9MICO</name>
<dbReference type="Proteomes" id="UP001165561">
    <property type="component" value="Unassembled WGS sequence"/>
</dbReference>
<gene>
    <name evidence="2" type="ORF">PU560_12550</name>
</gene>
<protein>
    <submittedName>
        <fullName evidence="2">Uncharacterized protein</fullName>
    </submittedName>
</protein>
<dbReference type="EMBL" id="JARACI010001079">
    <property type="protein sequence ID" value="MDD9207289.1"/>
    <property type="molecule type" value="Genomic_DNA"/>
</dbReference>
<reference evidence="2" key="1">
    <citation type="submission" date="2023-02" db="EMBL/GenBank/DDBJ databases">
        <title>Georgenia sp.10Sc9-8, isolated from a soil sample collected from the Taklamakan desert.</title>
        <authorList>
            <person name="Liu S."/>
        </authorList>
    </citation>
    <scope>NUCLEOTIDE SEQUENCE</scope>
    <source>
        <strain evidence="2">10Sc9-8</strain>
    </source>
</reference>
<sequence length="78" mass="8329">MRRVGPGEGRDRDRLRALTRAAYTAAAGHLEVDPEDPDPRVRRWWPSARAAVVAGAAVLVVALVLGLRAWAGASTEAV</sequence>
<comment type="caution">
    <text evidence="2">The sequence shown here is derived from an EMBL/GenBank/DDBJ whole genome shotgun (WGS) entry which is preliminary data.</text>
</comment>
<proteinExistence type="predicted"/>
<keyword evidence="3" id="KW-1185">Reference proteome</keyword>
<evidence type="ECO:0000313" key="2">
    <source>
        <dbReference type="EMBL" id="MDD9207289.1"/>
    </source>
</evidence>
<organism evidence="2 3">
    <name type="scientific">Georgenia halotolerans</name>
    <dbReference type="NCBI Taxonomy" id="3028317"/>
    <lineage>
        <taxon>Bacteria</taxon>
        <taxon>Bacillati</taxon>
        <taxon>Actinomycetota</taxon>
        <taxon>Actinomycetes</taxon>
        <taxon>Micrococcales</taxon>
        <taxon>Bogoriellaceae</taxon>
        <taxon>Georgenia</taxon>
    </lineage>
</organism>